<evidence type="ECO:0000256" key="1">
    <source>
        <dbReference type="ARBA" id="ARBA00010528"/>
    </source>
</evidence>
<dbReference type="InterPro" id="IPR002136">
    <property type="entry name" value="Ribosomal_uL4"/>
</dbReference>
<dbReference type="EMBL" id="FQZB01000010">
    <property type="protein sequence ID" value="SHJ78904.1"/>
    <property type="molecule type" value="Genomic_DNA"/>
</dbReference>
<proteinExistence type="inferred from homology"/>
<protein>
    <recommendedName>
        <fullName evidence="5 6">Large ribosomal subunit protein uL4</fullName>
    </recommendedName>
</protein>
<dbReference type="HAMAP" id="MF_01328_B">
    <property type="entry name" value="Ribosomal_uL4_B"/>
    <property type="match status" value="1"/>
</dbReference>
<dbReference type="PANTHER" id="PTHR10746:SF6">
    <property type="entry name" value="LARGE RIBOSOMAL SUBUNIT PROTEIN UL4M"/>
    <property type="match status" value="1"/>
</dbReference>
<evidence type="ECO:0000313" key="8">
    <source>
        <dbReference type="EMBL" id="SHJ78904.1"/>
    </source>
</evidence>
<reference evidence="8 9" key="1">
    <citation type="submission" date="2016-11" db="EMBL/GenBank/DDBJ databases">
        <authorList>
            <person name="Jaros S."/>
            <person name="Januszkiewicz K."/>
            <person name="Wedrychowicz H."/>
        </authorList>
    </citation>
    <scope>NUCLEOTIDE SEQUENCE [LARGE SCALE GENOMIC DNA]</scope>
    <source>
        <strain evidence="8 9">DSM 21758</strain>
    </source>
</reference>
<comment type="similarity">
    <text evidence="1 6">Belongs to the universal ribosomal protein uL4 family.</text>
</comment>
<evidence type="ECO:0000256" key="2">
    <source>
        <dbReference type="ARBA" id="ARBA00011838"/>
    </source>
</evidence>
<comment type="function">
    <text evidence="6">One of the primary rRNA binding proteins, this protein initially binds near the 5'-end of the 23S rRNA. It is important during the early stages of 50S assembly. It makes multiple contacts with different domains of the 23S rRNA in the assembled 50S subunit and ribosome.</text>
</comment>
<comment type="subunit">
    <text evidence="2 6">Part of the 50S ribosomal subunit.</text>
</comment>
<sequence>MPTVGLFNKEGQKVGDFQLNENVFGVEVSEYAMHQVVVAQLANKRQGTQSTKTRAEVRGGGIKPWRQKGTGRARQGSIRAPQWIKGGIVFAPKPRDYRVSVPKSMRRTAMLSALTTKVVDNNMIVLESLAFDAPKTKDMIKVLNAFEAKKALIVTAESNENVYKSARNIEGISVIPANNINVYDLLKFEKVIMTKDAVSKIEEVYA</sequence>
<evidence type="ECO:0000313" key="9">
    <source>
        <dbReference type="Proteomes" id="UP000184310"/>
    </source>
</evidence>
<evidence type="ECO:0000256" key="7">
    <source>
        <dbReference type="SAM" id="MobiDB-lite"/>
    </source>
</evidence>
<evidence type="ECO:0000256" key="4">
    <source>
        <dbReference type="ARBA" id="ARBA00023274"/>
    </source>
</evidence>
<comment type="function">
    <text evidence="6">Forms part of the polypeptide exit tunnel.</text>
</comment>
<dbReference type="OrthoDB" id="9803201at2"/>
<keyword evidence="6" id="KW-0694">RNA-binding</keyword>
<keyword evidence="4 6" id="KW-0687">Ribonucleoprotein</keyword>
<name>A0A1M6M5X2_9CLOT</name>
<evidence type="ECO:0000256" key="5">
    <source>
        <dbReference type="ARBA" id="ARBA00035244"/>
    </source>
</evidence>
<dbReference type="Proteomes" id="UP000184310">
    <property type="component" value="Unassembled WGS sequence"/>
</dbReference>
<evidence type="ECO:0000256" key="6">
    <source>
        <dbReference type="HAMAP-Rule" id="MF_01328"/>
    </source>
</evidence>
<dbReference type="InterPro" id="IPR013005">
    <property type="entry name" value="Ribosomal_uL4-like"/>
</dbReference>
<feature type="region of interest" description="Disordered" evidence="7">
    <location>
        <begin position="47"/>
        <end position="76"/>
    </location>
</feature>
<dbReference type="RefSeq" id="WP_072988280.1">
    <property type="nucleotide sequence ID" value="NZ_FQZB01000010.1"/>
</dbReference>
<gene>
    <name evidence="6" type="primary">rplD</name>
    <name evidence="8" type="ORF">SAMN02745163_02610</name>
</gene>
<evidence type="ECO:0000256" key="3">
    <source>
        <dbReference type="ARBA" id="ARBA00022980"/>
    </source>
</evidence>
<dbReference type="AlphaFoldDB" id="A0A1M6M5X2"/>
<dbReference type="SUPFAM" id="SSF52166">
    <property type="entry name" value="Ribosomal protein L4"/>
    <property type="match status" value="1"/>
</dbReference>
<accession>A0A1M6M5X2</accession>
<dbReference type="NCBIfam" id="TIGR03953">
    <property type="entry name" value="rplD_bact"/>
    <property type="match status" value="1"/>
</dbReference>
<dbReference type="GO" id="GO:0006412">
    <property type="term" value="P:translation"/>
    <property type="evidence" value="ECO:0007669"/>
    <property type="project" value="UniProtKB-UniRule"/>
</dbReference>
<keyword evidence="3 6" id="KW-0689">Ribosomal protein</keyword>
<dbReference type="STRING" id="1121302.SAMN02745163_02610"/>
<keyword evidence="9" id="KW-1185">Reference proteome</keyword>
<dbReference type="PANTHER" id="PTHR10746">
    <property type="entry name" value="50S RIBOSOMAL PROTEIN L4"/>
    <property type="match status" value="1"/>
</dbReference>
<dbReference type="Pfam" id="PF00573">
    <property type="entry name" value="Ribosomal_L4"/>
    <property type="match status" value="1"/>
</dbReference>
<dbReference type="GO" id="GO:0003735">
    <property type="term" value="F:structural constituent of ribosome"/>
    <property type="evidence" value="ECO:0007669"/>
    <property type="project" value="InterPro"/>
</dbReference>
<keyword evidence="6" id="KW-0699">rRNA-binding</keyword>
<dbReference type="Gene3D" id="3.40.1370.10">
    <property type="match status" value="1"/>
</dbReference>
<organism evidence="8 9">
    <name type="scientific">Clostridium cavendishii DSM 21758</name>
    <dbReference type="NCBI Taxonomy" id="1121302"/>
    <lineage>
        <taxon>Bacteria</taxon>
        <taxon>Bacillati</taxon>
        <taxon>Bacillota</taxon>
        <taxon>Clostridia</taxon>
        <taxon>Eubacteriales</taxon>
        <taxon>Clostridiaceae</taxon>
        <taxon>Clostridium</taxon>
    </lineage>
</organism>
<dbReference type="GO" id="GO:0005840">
    <property type="term" value="C:ribosome"/>
    <property type="evidence" value="ECO:0007669"/>
    <property type="project" value="UniProtKB-KW"/>
</dbReference>
<dbReference type="InterPro" id="IPR023574">
    <property type="entry name" value="Ribosomal_uL4_dom_sf"/>
</dbReference>
<dbReference type="GO" id="GO:1990904">
    <property type="term" value="C:ribonucleoprotein complex"/>
    <property type="evidence" value="ECO:0007669"/>
    <property type="project" value="UniProtKB-KW"/>
</dbReference>
<dbReference type="GO" id="GO:0019843">
    <property type="term" value="F:rRNA binding"/>
    <property type="evidence" value="ECO:0007669"/>
    <property type="project" value="UniProtKB-UniRule"/>
</dbReference>